<evidence type="ECO:0000256" key="1">
    <source>
        <dbReference type="SAM" id="MobiDB-lite"/>
    </source>
</evidence>
<dbReference type="EMBL" id="CP016076">
    <property type="protein sequence ID" value="APU16825.1"/>
    <property type="molecule type" value="Genomic_DNA"/>
</dbReference>
<organism evidence="2 3">
    <name type="scientific">Actinoalloteichus fjordicus</name>
    <dbReference type="NCBI Taxonomy" id="1612552"/>
    <lineage>
        <taxon>Bacteria</taxon>
        <taxon>Bacillati</taxon>
        <taxon>Actinomycetota</taxon>
        <taxon>Actinomycetes</taxon>
        <taxon>Pseudonocardiales</taxon>
        <taxon>Pseudonocardiaceae</taxon>
        <taxon>Actinoalloteichus</taxon>
    </lineage>
</organism>
<keyword evidence="3" id="KW-1185">Reference proteome</keyword>
<evidence type="ECO:0000313" key="2">
    <source>
        <dbReference type="EMBL" id="APU16825.1"/>
    </source>
</evidence>
<protein>
    <submittedName>
        <fullName evidence="2">DUF3558 family protein</fullName>
    </submittedName>
</protein>
<dbReference type="Proteomes" id="UP000185511">
    <property type="component" value="Chromosome"/>
</dbReference>
<accession>A0AAC9LI65</accession>
<dbReference type="AlphaFoldDB" id="A0AAC9LI65"/>
<feature type="region of interest" description="Disordered" evidence="1">
    <location>
        <begin position="52"/>
        <end position="84"/>
    </location>
</feature>
<evidence type="ECO:0000313" key="3">
    <source>
        <dbReference type="Proteomes" id="UP000185511"/>
    </source>
</evidence>
<proteinExistence type="predicted"/>
<sequence>MDAVTAIGRLRSNELLDPNGSRMNITSLRRLSLVGLYFLILSACSVESGGSASPAVTSAADETGATEPDVSGQSADPSVPVVRDPKDATGLDVCELVSPAAAATAGFDPSGRRDEAEGYEACRWAPLDDSLAGVSVNVRDDRGGLSLFYDQEELFSDFTEFSVGGNPGVQATIGGSDDSSICDVHVGLSDSQYISFRSSRGPDQPDDLDSCDQAFRLAEAVVPELPDA</sequence>
<dbReference type="Pfam" id="PF12079">
    <property type="entry name" value="DUF3558"/>
    <property type="match status" value="1"/>
</dbReference>
<gene>
    <name evidence="2" type="ORF">UA74_24035</name>
</gene>
<dbReference type="KEGG" id="acad:UA74_24035"/>
<dbReference type="InterPro" id="IPR024520">
    <property type="entry name" value="DUF3558"/>
</dbReference>
<reference evidence="3" key="1">
    <citation type="submission" date="2016-06" db="EMBL/GenBank/DDBJ databases">
        <title>Complete genome sequence of Actinoalloteichus fjordicus DSM 46855 (=ADI127-17), type strain of the new species Actinoalloteichus fjordicus.</title>
        <authorList>
            <person name="Ruckert C."/>
            <person name="Nouioui I."/>
            <person name="Willmese J."/>
            <person name="van Wezel G."/>
            <person name="Klenk H.-P."/>
            <person name="Kalinowski J."/>
            <person name="Zotchev S.B."/>
        </authorList>
    </citation>
    <scope>NUCLEOTIDE SEQUENCE [LARGE SCALE GENOMIC DNA]</scope>
    <source>
        <strain evidence="3">ADI127-7</strain>
    </source>
</reference>
<name>A0AAC9LI65_9PSEU</name>